<accession>A0A0C1D214</accession>
<dbReference type="EMBL" id="JSYN01000037">
    <property type="protein sequence ID" value="KIA90926.1"/>
    <property type="molecule type" value="Genomic_DNA"/>
</dbReference>
<name>A0A0C1D214_9SPHI</name>
<gene>
    <name evidence="1" type="ORF">OC25_23795</name>
</gene>
<proteinExistence type="predicted"/>
<dbReference type="RefSeq" id="WP_039481854.1">
    <property type="nucleotide sequence ID" value="NZ_JSYN01000037.1"/>
</dbReference>
<dbReference type="OrthoDB" id="6057991at2"/>
<evidence type="ECO:0000313" key="1">
    <source>
        <dbReference type="EMBL" id="KIA90926.1"/>
    </source>
</evidence>
<evidence type="ECO:0000313" key="2">
    <source>
        <dbReference type="Proteomes" id="UP000031246"/>
    </source>
</evidence>
<organism evidence="1 2">
    <name type="scientific">Pedobacter kyungheensis</name>
    <dbReference type="NCBI Taxonomy" id="1069985"/>
    <lineage>
        <taxon>Bacteria</taxon>
        <taxon>Pseudomonadati</taxon>
        <taxon>Bacteroidota</taxon>
        <taxon>Sphingobacteriia</taxon>
        <taxon>Sphingobacteriales</taxon>
        <taxon>Sphingobacteriaceae</taxon>
        <taxon>Pedobacter</taxon>
    </lineage>
</organism>
<comment type="caution">
    <text evidence="1">The sequence shown here is derived from an EMBL/GenBank/DDBJ whole genome shotgun (WGS) entry which is preliminary data.</text>
</comment>
<keyword evidence="2" id="KW-1185">Reference proteome</keyword>
<dbReference type="Proteomes" id="UP000031246">
    <property type="component" value="Unassembled WGS sequence"/>
</dbReference>
<reference evidence="1 2" key="1">
    <citation type="submission" date="2014-10" db="EMBL/GenBank/DDBJ databases">
        <title>Pedobacter Kyungheensis.</title>
        <authorList>
            <person name="Anderson B.M."/>
            <person name="Newman J.D."/>
        </authorList>
    </citation>
    <scope>NUCLEOTIDE SEQUENCE [LARGE SCALE GENOMIC DNA]</scope>
    <source>
        <strain evidence="1 2">KACC 16221</strain>
    </source>
</reference>
<sequence>MNSKRFSEYDFKEYLQQLVNLNALDDPALGISKFVLANDYDSLSKNQKFVFDKAIMEGTYYVDQCSRCGNDIPWSEMLFAEDNGNQCSWCSQVGRKD</sequence>
<protein>
    <submittedName>
        <fullName evidence="1">Uncharacterized protein</fullName>
    </submittedName>
</protein>
<dbReference type="AlphaFoldDB" id="A0A0C1D214"/>